<dbReference type="SUPFAM" id="SSF47757">
    <property type="entry name" value="Chemotaxis receptor methyltransferase CheR, N-terminal domain"/>
    <property type="match status" value="1"/>
</dbReference>
<sequence length="277" mass="31152">MSTREVSAPNYQRFCQFLERETGILLGDSKQYLVRSRLLGLLHDYADLSLDGLIDKAIQGHDRKLQQRVLDSMTTNETLWFRDTYPFTLLTEQILPAMTPSNRKLRIWSAACSTGQEAYSIAMTILDFQAKNPSALKSGFEVVGSDISEHVLQVANKGEYDKIAILRGLPASYQSKYFNKLGEDSLVVKPHLKQHVSFKKLNLLSPYTGMGTFDIVFCRNVLIYFSADNKKRILQQIAACLSNDGSLLLGASESVTTVADLFQMVKASKGLYYKKKI</sequence>
<evidence type="ECO:0000256" key="4">
    <source>
        <dbReference type="ARBA" id="ARBA00022679"/>
    </source>
</evidence>
<dbReference type="PRINTS" id="PR00996">
    <property type="entry name" value="CHERMTFRASE"/>
</dbReference>
<dbReference type="PANTHER" id="PTHR24422">
    <property type="entry name" value="CHEMOTAXIS PROTEIN METHYLTRANSFERASE"/>
    <property type="match status" value="1"/>
</dbReference>
<dbReference type="InterPro" id="IPR029063">
    <property type="entry name" value="SAM-dependent_MTases_sf"/>
</dbReference>
<dbReference type="Proteomes" id="UP001234343">
    <property type="component" value="Unassembled WGS sequence"/>
</dbReference>
<comment type="catalytic activity">
    <reaction evidence="1">
        <text>L-glutamyl-[protein] + S-adenosyl-L-methionine = [protein]-L-glutamate 5-O-methyl ester + S-adenosyl-L-homocysteine</text>
        <dbReference type="Rhea" id="RHEA:24452"/>
        <dbReference type="Rhea" id="RHEA-COMP:10208"/>
        <dbReference type="Rhea" id="RHEA-COMP:10311"/>
        <dbReference type="ChEBI" id="CHEBI:29973"/>
        <dbReference type="ChEBI" id="CHEBI:57856"/>
        <dbReference type="ChEBI" id="CHEBI:59789"/>
        <dbReference type="ChEBI" id="CHEBI:82795"/>
        <dbReference type="EC" id="2.1.1.80"/>
    </reaction>
</comment>
<dbReference type="EC" id="2.1.1.80" evidence="2"/>
<dbReference type="InterPro" id="IPR050903">
    <property type="entry name" value="Bact_Chemotaxis_MeTrfase"/>
</dbReference>
<dbReference type="SUPFAM" id="SSF53335">
    <property type="entry name" value="S-adenosyl-L-methionine-dependent methyltransferases"/>
    <property type="match status" value="1"/>
</dbReference>
<evidence type="ECO:0000256" key="5">
    <source>
        <dbReference type="ARBA" id="ARBA00022691"/>
    </source>
</evidence>
<dbReference type="InterPro" id="IPR022642">
    <property type="entry name" value="CheR_C"/>
</dbReference>
<protein>
    <recommendedName>
        <fullName evidence="2">protein-glutamate O-methyltransferase</fullName>
        <ecNumber evidence="2">2.1.1.80</ecNumber>
    </recommendedName>
</protein>
<dbReference type="InterPro" id="IPR022641">
    <property type="entry name" value="CheR_N"/>
</dbReference>
<organism evidence="7 8">
    <name type="scientific">Alteromonas arenosi</name>
    <dbReference type="NCBI Taxonomy" id="3055817"/>
    <lineage>
        <taxon>Bacteria</taxon>
        <taxon>Pseudomonadati</taxon>
        <taxon>Pseudomonadota</taxon>
        <taxon>Gammaproteobacteria</taxon>
        <taxon>Alteromonadales</taxon>
        <taxon>Alteromonadaceae</taxon>
        <taxon>Alteromonas/Salinimonas group</taxon>
        <taxon>Alteromonas</taxon>
    </lineage>
</organism>
<comment type="caution">
    <text evidence="7">The sequence shown here is derived from an EMBL/GenBank/DDBJ whole genome shotgun (WGS) entry which is preliminary data.</text>
</comment>
<feature type="domain" description="CheR-type methyltransferase" evidence="6">
    <location>
        <begin position="1"/>
        <end position="277"/>
    </location>
</feature>
<dbReference type="Gene3D" id="1.10.155.10">
    <property type="entry name" value="Chemotaxis receptor methyltransferase CheR, N-terminal domain"/>
    <property type="match status" value="1"/>
</dbReference>
<keyword evidence="3" id="KW-0489">Methyltransferase</keyword>
<dbReference type="Pfam" id="PF01739">
    <property type="entry name" value="CheR"/>
    <property type="match status" value="1"/>
</dbReference>
<gene>
    <name evidence="7" type="ORF">QTP81_06165</name>
</gene>
<evidence type="ECO:0000313" key="8">
    <source>
        <dbReference type="Proteomes" id="UP001234343"/>
    </source>
</evidence>
<evidence type="ECO:0000256" key="1">
    <source>
        <dbReference type="ARBA" id="ARBA00001541"/>
    </source>
</evidence>
<reference evidence="7 8" key="1">
    <citation type="submission" date="2023-06" db="EMBL/GenBank/DDBJ databases">
        <title>Alteromonas sp. ASW11-36 isolated from intertidal sand.</title>
        <authorList>
            <person name="Li Y."/>
        </authorList>
    </citation>
    <scope>NUCLEOTIDE SEQUENCE [LARGE SCALE GENOMIC DNA]</scope>
    <source>
        <strain evidence="7 8">ASW11-36</strain>
    </source>
</reference>
<proteinExistence type="predicted"/>
<dbReference type="Pfam" id="PF03705">
    <property type="entry name" value="CheR_N"/>
    <property type="match status" value="1"/>
</dbReference>
<evidence type="ECO:0000256" key="2">
    <source>
        <dbReference type="ARBA" id="ARBA00012534"/>
    </source>
</evidence>
<evidence type="ECO:0000259" key="6">
    <source>
        <dbReference type="PROSITE" id="PS50123"/>
    </source>
</evidence>
<evidence type="ECO:0000256" key="3">
    <source>
        <dbReference type="ARBA" id="ARBA00022603"/>
    </source>
</evidence>
<name>A0ABT7SVJ8_9ALTE</name>
<keyword evidence="5" id="KW-0949">S-adenosyl-L-methionine</keyword>
<keyword evidence="8" id="KW-1185">Reference proteome</keyword>
<dbReference type="EMBL" id="JAUCBP010000006">
    <property type="protein sequence ID" value="MDM7860175.1"/>
    <property type="molecule type" value="Genomic_DNA"/>
</dbReference>
<dbReference type="PANTHER" id="PTHR24422:SF21">
    <property type="entry name" value="CHEMOTAXIS PROTEIN METHYLTRANSFERASE 1"/>
    <property type="match status" value="1"/>
</dbReference>
<dbReference type="InterPro" id="IPR036804">
    <property type="entry name" value="CheR_N_sf"/>
</dbReference>
<keyword evidence="4" id="KW-0808">Transferase</keyword>
<evidence type="ECO:0000313" key="7">
    <source>
        <dbReference type="EMBL" id="MDM7860175.1"/>
    </source>
</evidence>
<dbReference type="Gene3D" id="3.40.50.150">
    <property type="entry name" value="Vaccinia Virus protein VP39"/>
    <property type="match status" value="1"/>
</dbReference>
<accession>A0ABT7SVJ8</accession>
<dbReference type="SMART" id="SM00138">
    <property type="entry name" value="MeTrc"/>
    <property type="match status" value="1"/>
</dbReference>
<dbReference type="InterPro" id="IPR000780">
    <property type="entry name" value="CheR_MeTrfase"/>
</dbReference>
<dbReference type="PROSITE" id="PS50123">
    <property type="entry name" value="CHER"/>
    <property type="match status" value="1"/>
</dbReference>